<dbReference type="EMBL" id="UIHC01000138">
    <property type="protein sequence ID" value="SUZ34094.1"/>
    <property type="molecule type" value="Genomic_DNA"/>
</dbReference>
<dbReference type="RefSeq" id="WP_245964049.1">
    <property type="nucleotide sequence ID" value="NZ_UIHC01000138.1"/>
</dbReference>
<dbReference type="InterPro" id="IPR008279">
    <property type="entry name" value="PEP-util_enz_mobile_dom"/>
</dbReference>
<dbReference type="InterPro" id="IPR018274">
    <property type="entry name" value="PEP_util_AS"/>
</dbReference>
<evidence type="ECO:0000313" key="3">
    <source>
        <dbReference type="EMBL" id="SUZ34094.1"/>
    </source>
</evidence>
<dbReference type="InterPro" id="IPR051549">
    <property type="entry name" value="PEP_Utilizing_Enz"/>
</dbReference>
<evidence type="ECO:0000259" key="2">
    <source>
        <dbReference type="Pfam" id="PF00391"/>
    </source>
</evidence>
<dbReference type="SUPFAM" id="SSF52009">
    <property type="entry name" value="Phosphohistidine domain"/>
    <property type="match status" value="1"/>
</dbReference>
<organism evidence="3 4">
    <name type="scientific">Roseinatronobacter ekhonensis</name>
    <dbReference type="NCBI Taxonomy" id="254356"/>
    <lineage>
        <taxon>Bacteria</taxon>
        <taxon>Pseudomonadati</taxon>
        <taxon>Pseudomonadota</taxon>
        <taxon>Alphaproteobacteria</taxon>
        <taxon>Rhodobacterales</taxon>
        <taxon>Paracoccaceae</taxon>
        <taxon>Roseinatronobacter</taxon>
    </lineage>
</organism>
<feature type="domain" description="PEP-utilising enzyme mobile" evidence="2">
    <location>
        <begin position="96"/>
        <end position="166"/>
    </location>
</feature>
<protein>
    <submittedName>
        <fullName evidence="3">Chondramide synthase cmdD</fullName>
    </submittedName>
</protein>
<feature type="region of interest" description="Disordered" evidence="1">
    <location>
        <begin position="15"/>
        <end position="34"/>
    </location>
</feature>
<name>A0A3B0MZC4_9RHOB</name>
<dbReference type="AlphaFoldDB" id="A0A3B0MZC4"/>
<dbReference type="GO" id="GO:0016772">
    <property type="term" value="F:transferase activity, transferring phosphorus-containing groups"/>
    <property type="evidence" value="ECO:0007669"/>
    <property type="project" value="InterPro"/>
</dbReference>
<keyword evidence="4" id="KW-1185">Reference proteome</keyword>
<accession>A0A3B0MZC4</accession>
<dbReference type="PANTHER" id="PTHR43615:SF1">
    <property type="entry name" value="PPDK_N DOMAIN-CONTAINING PROTEIN"/>
    <property type="match status" value="1"/>
</dbReference>
<gene>
    <name evidence="3" type="primary">cmdD_2</name>
    <name evidence="3" type="ORF">ROE7235_03876</name>
</gene>
<feature type="compositionally biased region" description="Basic and acidic residues" evidence="1">
    <location>
        <begin position="15"/>
        <end position="33"/>
    </location>
</feature>
<evidence type="ECO:0000313" key="4">
    <source>
        <dbReference type="Proteomes" id="UP000272908"/>
    </source>
</evidence>
<dbReference type="PANTHER" id="PTHR43615">
    <property type="entry name" value="PHOSPHOENOLPYRUVATE SYNTHASE-RELATED"/>
    <property type="match status" value="1"/>
</dbReference>
<evidence type="ECO:0000256" key="1">
    <source>
        <dbReference type="SAM" id="MobiDB-lite"/>
    </source>
</evidence>
<dbReference type="Pfam" id="PF00391">
    <property type="entry name" value="PEP-utilizers"/>
    <property type="match status" value="1"/>
</dbReference>
<reference evidence="4" key="1">
    <citation type="submission" date="2018-08" db="EMBL/GenBank/DDBJ databases">
        <authorList>
            <person name="Rodrigo-Torres L."/>
            <person name="Arahal R. D."/>
            <person name="Lucena T."/>
        </authorList>
    </citation>
    <scope>NUCLEOTIDE SEQUENCE [LARGE SCALE GENOMIC DNA]</scope>
    <source>
        <strain evidence="4">CECT 7235</strain>
    </source>
</reference>
<dbReference type="PROSITE" id="PS00370">
    <property type="entry name" value="PEP_ENZYMES_PHOS_SITE"/>
    <property type="match status" value="1"/>
</dbReference>
<dbReference type="Gene3D" id="3.50.30.10">
    <property type="entry name" value="Phosphohistidine domain"/>
    <property type="match status" value="1"/>
</dbReference>
<sequence length="172" mass="18342">MRALVGNASAYDAREIVSDRRDEHEEATSKRPPDWLGTATEEALAFPYADLWGFPDKFYRKPPTKAGEITGLAASPGVIEAKARVITSMDQFNSVEKGEVLVCKMTNPAWVVLFTQIAGLVTDAGGTTSHSAVVSREFGLPAVVGTSVATKDIKTGDTVRVNGTSGIVEILT</sequence>
<dbReference type="InterPro" id="IPR036637">
    <property type="entry name" value="Phosphohistidine_dom_sf"/>
</dbReference>
<dbReference type="Proteomes" id="UP000272908">
    <property type="component" value="Unassembled WGS sequence"/>
</dbReference>
<proteinExistence type="predicted"/>